<feature type="region of interest" description="Disordered" evidence="1">
    <location>
        <begin position="1"/>
        <end position="91"/>
    </location>
</feature>
<feature type="compositionally biased region" description="Low complexity" evidence="1">
    <location>
        <begin position="973"/>
        <end position="983"/>
    </location>
</feature>
<evidence type="ECO:0000313" key="4">
    <source>
        <dbReference type="RefSeq" id="XP_021097651.1"/>
    </source>
</evidence>
<feature type="compositionally biased region" description="Basic and acidic residues" evidence="1">
    <location>
        <begin position="876"/>
        <end position="899"/>
    </location>
</feature>
<dbReference type="Proteomes" id="UP000694906">
    <property type="component" value="Unplaced"/>
</dbReference>
<dbReference type="GO" id="GO:0005912">
    <property type="term" value="C:adherens junction"/>
    <property type="evidence" value="ECO:0007669"/>
    <property type="project" value="TreeGrafter"/>
</dbReference>
<dbReference type="RefSeq" id="XP_021097653.1">
    <property type="nucleotide sequence ID" value="XM_021241994.1"/>
</dbReference>
<dbReference type="GO" id="GO:1903589">
    <property type="term" value="P:positive regulation of blood vessel endothelial cell proliferation involved in sprouting angiogenesis"/>
    <property type="evidence" value="ECO:0007669"/>
    <property type="project" value="TreeGrafter"/>
</dbReference>
<feature type="compositionally biased region" description="Basic residues" evidence="1">
    <location>
        <begin position="75"/>
        <end position="86"/>
    </location>
</feature>
<organism evidence="2 6">
    <name type="scientific">Heterocephalus glaber</name>
    <name type="common">Naked mole rat</name>
    <dbReference type="NCBI Taxonomy" id="10181"/>
    <lineage>
        <taxon>Eukaryota</taxon>
        <taxon>Metazoa</taxon>
        <taxon>Chordata</taxon>
        <taxon>Craniata</taxon>
        <taxon>Vertebrata</taxon>
        <taxon>Euteleostomi</taxon>
        <taxon>Mammalia</taxon>
        <taxon>Eutheria</taxon>
        <taxon>Euarchontoglires</taxon>
        <taxon>Glires</taxon>
        <taxon>Rodentia</taxon>
        <taxon>Hystricomorpha</taxon>
        <taxon>Bathyergidae</taxon>
        <taxon>Heterocephalus</taxon>
    </lineage>
</organism>
<dbReference type="GeneID" id="101712113"/>
<feature type="compositionally biased region" description="Polar residues" evidence="1">
    <location>
        <begin position="1110"/>
        <end position="1123"/>
    </location>
</feature>
<evidence type="ECO:0000256" key="1">
    <source>
        <dbReference type="SAM" id="MobiDB-lite"/>
    </source>
</evidence>
<feature type="region of interest" description="Disordered" evidence="1">
    <location>
        <begin position="911"/>
        <end position="1002"/>
    </location>
</feature>
<feature type="region of interest" description="Disordered" evidence="1">
    <location>
        <begin position="254"/>
        <end position="417"/>
    </location>
</feature>
<evidence type="ECO:0000313" key="2">
    <source>
        <dbReference type="Proteomes" id="UP000694906"/>
    </source>
</evidence>
<dbReference type="Pfam" id="PF15351">
    <property type="entry name" value="JCAD"/>
    <property type="match status" value="1"/>
</dbReference>
<dbReference type="CTD" id="57608"/>
<feature type="region of interest" description="Disordered" evidence="1">
    <location>
        <begin position="741"/>
        <end position="806"/>
    </location>
</feature>
<accession>A0AAX6RLJ2</accession>
<proteinExistence type="predicted"/>
<feature type="region of interest" description="Disordered" evidence="1">
    <location>
        <begin position="839"/>
        <end position="899"/>
    </location>
</feature>
<dbReference type="PANTHER" id="PTHR34757">
    <property type="entry name" value="JUNCTIONAL PROTEIN ASSOCIATED WITH CORONARY ARTERY DISEASE"/>
    <property type="match status" value="1"/>
</dbReference>
<name>A0AAX6RLJ2_HETGA</name>
<sequence length="1340" mass="144408">MYSVEDLLISHGYKPARDLPGQRGAKADGHPQAKTRPRGSQGLQNGCEDGIAALAPSRQAPGPGPVSAPEGHQGVPRHHVEHHRTSASRAPEAGFYKQPALAWSSQAQIGNDQVCRRRGQKASSSLGPRDRDEPEGRGVAQARSLPVHMREGPWDVRGRTEHVMKKAVWEEEPRMSGPAKWQNVSLESWNQPRKLGRQMSDGGGEKLFQDLYPFIQGEHALTSQNKKKSQSLPRVLSPESLSYVEVPIALNVGHLPGVPKVPPCPPSGAPHLESTKTSEKAGTSAPFPRPKFGRPLKPPSYSSHSQPRGGERGSPQDGSCFPRTSDPGHEPSAPDCGLEPPVYVPPPSYRSPPLHIPNPYLEDTMPKHMSGGHSPQHHPIEKPRASGPLPPGLLRTGNEYGVSSGSPQSLRPHPRPVATYEGSVQYIPFDDPRIRHIKLAQPLGFGEEVKSDDRPYDACPVPAPEPAQGKRHRDGAVLNAQSLTPTLGTGTGPAFVDPGPWWLWGQLPGDGEYASFPYQRGQPAPGEGGQHGHAGSHVFSPDPQRSERTCETQTKLRMFATGMQTKKSSKRKPNETVFCLVSIPVKSESHLPAIDRNNNDLKQSADQKPGADKSLALQEQSLLSLSSSDLELQALTGSMAGQTEFPKQGLGVPGDRHADELRFIHLAEHRALQYSGSWPGHQYRDQQTQTSFPEDSKSSQLLPAARLGDLSDTAPDPKCLDPTASDLPVHVALGSSDPNWKACAPHPKGQMSLSPSSHSAFSRTSPSATQAPVPKAGQTQPCMDVRGQGASPVPKPEVVKGESTAGPCNSKQLFGQFLLKPVSRRPWDLISQLESFNKELQEEEDSPDGSSGSSSEENEIEQRQEDCVGSRPRSWGFHEDSRDGRGEQQPRRLVLEDRGGWWGRVERGCETWSREPGAGHPLAHPPSPGFSQVEDGRGQPFGSAGGSLVTETREWAMVNGTDGPPGGPGPGRRGASSRASDTRPVPPAWLAAPREPAESERLTDEWLPGALGSVWQSGVVPPELPGAEEGATEAPLTLTSKGRGLSEPDLRSIGLTMRPEPSASKLDRPLGEGRAAVIPPSPNESLQARAARILGIEVAMESLLPGTGTAGPSQSTEPDTSVCSLEPPREGPLPSVTADASYGRRKCGWTQSPLFVGERAPQAPGHSAVGRDLASPEPQLGSLESRSSEQKDAGPNPPFRTTLFHVIERTPSMLGLEKRLRGPSKVIESLQEKLASSPRRADPDRLMRMKEVSSVSRMRSLSFRSADPTTEAEEAKAAGGQALQPLSRGDRAWRAGPPPALSEGLITWEENGTVAAPRERSEAQHFWCPDSYDPSRVERV</sequence>
<dbReference type="InterPro" id="IPR028221">
    <property type="entry name" value="JCAD"/>
</dbReference>
<reference evidence="3 4" key="1">
    <citation type="submission" date="2025-04" db="UniProtKB">
        <authorList>
            <consortium name="RefSeq"/>
        </authorList>
    </citation>
    <scope>IDENTIFICATION</scope>
</reference>
<feature type="region of interest" description="Disordered" evidence="1">
    <location>
        <begin position="519"/>
        <end position="550"/>
    </location>
</feature>
<evidence type="ECO:0000313" key="3">
    <source>
        <dbReference type="RefSeq" id="XP_004861845.1"/>
    </source>
</evidence>
<evidence type="ECO:0000313" key="5">
    <source>
        <dbReference type="RefSeq" id="XP_021097652.1"/>
    </source>
</evidence>
<feature type="region of interest" description="Disordered" evidence="1">
    <location>
        <begin position="1104"/>
        <end position="1140"/>
    </location>
</feature>
<dbReference type="RefSeq" id="XP_021097651.1">
    <property type="nucleotide sequence ID" value="XM_021241992.1"/>
</dbReference>
<dbReference type="RefSeq" id="XP_021097652.1">
    <property type="nucleotide sequence ID" value="XM_021241993.1"/>
</dbReference>
<feature type="compositionally biased region" description="Pro residues" evidence="1">
    <location>
        <begin position="342"/>
        <end position="356"/>
    </location>
</feature>
<dbReference type="KEGG" id="hgl:101712113"/>
<feature type="compositionally biased region" description="Polar residues" evidence="1">
    <location>
        <begin position="751"/>
        <end position="770"/>
    </location>
</feature>
<feature type="region of interest" description="Disordered" evidence="1">
    <location>
        <begin position="1018"/>
        <end position="1083"/>
    </location>
</feature>
<protein>
    <submittedName>
        <fullName evidence="3 4">Junctional protein associated with coronary artery disease isoform X1</fullName>
    </submittedName>
</protein>
<dbReference type="PANTHER" id="PTHR34757:SF1">
    <property type="entry name" value="JUNCTIONAL CADHERIN 5-ASSOCIATED PROTEIN"/>
    <property type="match status" value="1"/>
</dbReference>
<feature type="region of interest" description="Disordered" evidence="1">
    <location>
        <begin position="1259"/>
        <end position="1340"/>
    </location>
</feature>
<dbReference type="GO" id="GO:0032587">
    <property type="term" value="C:ruffle membrane"/>
    <property type="evidence" value="ECO:0007669"/>
    <property type="project" value="TreeGrafter"/>
</dbReference>
<feature type="compositionally biased region" description="Pro residues" evidence="1">
    <location>
        <begin position="259"/>
        <end position="268"/>
    </location>
</feature>
<feature type="region of interest" description="Disordered" evidence="1">
    <location>
        <begin position="676"/>
        <end position="699"/>
    </location>
</feature>
<dbReference type="RefSeq" id="XP_004861845.1">
    <property type="nucleotide sequence ID" value="XM_004861788.3"/>
</dbReference>
<keyword evidence="2" id="KW-1185">Reference proteome</keyword>
<feature type="region of interest" description="Disordered" evidence="1">
    <location>
        <begin position="592"/>
        <end position="613"/>
    </location>
</feature>
<gene>
    <name evidence="3 4 5 6" type="primary">Jcad</name>
</gene>
<feature type="compositionally biased region" description="Basic and acidic residues" evidence="1">
    <location>
        <begin position="597"/>
        <end position="611"/>
    </location>
</feature>
<feature type="compositionally biased region" description="Polar residues" evidence="1">
    <location>
        <begin position="685"/>
        <end position="699"/>
    </location>
</feature>
<evidence type="ECO:0000313" key="6">
    <source>
        <dbReference type="RefSeq" id="XP_021097653.1"/>
    </source>
</evidence>
<feature type="region of interest" description="Disordered" evidence="1">
    <location>
        <begin position="110"/>
        <end position="141"/>
    </location>
</feature>
<feature type="region of interest" description="Disordered" evidence="1">
    <location>
        <begin position="1153"/>
        <end position="1201"/>
    </location>
</feature>